<name>A0A285AUZ5_9ENTR</name>
<organism evidence="1 2">
    <name type="scientific">Klebsiella grimontii</name>
    <dbReference type="NCBI Taxonomy" id="2058152"/>
    <lineage>
        <taxon>Bacteria</taxon>
        <taxon>Pseudomonadati</taxon>
        <taxon>Pseudomonadota</taxon>
        <taxon>Gammaproteobacteria</taxon>
        <taxon>Enterobacterales</taxon>
        <taxon>Enterobacteriaceae</taxon>
        <taxon>Klebsiella/Raoultella group</taxon>
        <taxon>Klebsiella</taxon>
    </lineage>
</organism>
<accession>A0A285AUZ5</accession>
<dbReference type="Proteomes" id="UP000220639">
    <property type="component" value="Unassembled WGS sequence"/>
</dbReference>
<protein>
    <submittedName>
        <fullName evidence="1">Uncharacterized protein</fullName>
    </submittedName>
</protein>
<dbReference type="EMBL" id="FZTC01000002">
    <property type="protein sequence ID" value="SNU32500.1"/>
    <property type="molecule type" value="Genomic_DNA"/>
</dbReference>
<evidence type="ECO:0000313" key="2">
    <source>
        <dbReference type="Proteomes" id="UP000220639"/>
    </source>
</evidence>
<reference evidence="2" key="1">
    <citation type="submission" date="2017-08" db="EMBL/GenBank/DDBJ databases">
        <authorList>
            <person name="Brisse S."/>
        </authorList>
    </citation>
    <scope>NUCLEOTIDE SEQUENCE [LARGE SCALE GENOMIC DNA]</scope>
    <source>
        <strain evidence="2">06D021</strain>
    </source>
</reference>
<dbReference type="RefSeq" id="WP_064371181.1">
    <property type="nucleotide sequence ID" value="NZ_CABGWT010000025.1"/>
</dbReference>
<evidence type="ECO:0000313" key="1">
    <source>
        <dbReference type="EMBL" id="SNU32500.1"/>
    </source>
</evidence>
<dbReference type="AlphaFoldDB" id="A0A285AUZ5"/>
<sequence length="179" mass="20575">MNNISAIDIESVFAWVKDNFILKHSSTLVNTPWYDYDIETDLRLIKQALINGNSEFIYVVRDHGTMLLLLSEFHSSMALDWDGSEDFAYYHCKMFSMQSVRLTKQNAGVLLDRGPLLKSFSGGNKNTYLKEILDFVNNKGFNSDPVRSLFDCLHIGEELNLPSMKNFIARVENHLRCLN</sequence>
<proteinExistence type="predicted"/>
<gene>
    <name evidence="1" type="ORF">KOSB73_100014</name>
</gene>